<reference evidence="1" key="1">
    <citation type="submission" date="2025-08" db="UniProtKB">
        <authorList>
            <consortium name="Ensembl"/>
        </authorList>
    </citation>
    <scope>IDENTIFICATION</scope>
</reference>
<dbReference type="Proteomes" id="UP000694552">
    <property type="component" value="Unplaced"/>
</dbReference>
<organism evidence="1 2">
    <name type="scientific">Otus sunia</name>
    <name type="common">Oriental scops-owl</name>
    <dbReference type="NCBI Taxonomy" id="257818"/>
    <lineage>
        <taxon>Eukaryota</taxon>
        <taxon>Metazoa</taxon>
        <taxon>Chordata</taxon>
        <taxon>Craniata</taxon>
        <taxon>Vertebrata</taxon>
        <taxon>Euteleostomi</taxon>
        <taxon>Archelosauria</taxon>
        <taxon>Archosauria</taxon>
        <taxon>Dinosauria</taxon>
        <taxon>Saurischia</taxon>
        <taxon>Theropoda</taxon>
        <taxon>Coelurosauria</taxon>
        <taxon>Aves</taxon>
        <taxon>Neognathae</taxon>
        <taxon>Neoaves</taxon>
        <taxon>Telluraves</taxon>
        <taxon>Strigiformes</taxon>
        <taxon>Strigidae</taxon>
        <taxon>Otus</taxon>
    </lineage>
</organism>
<accession>A0A8C8B9G2</accession>
<evidence type="ECO:0000313" key="2">
    <source>
        <dbReference type="Proteomes" id="UP000694552"/>
    </source>
</evidence>
<dbReference type="Ensembl" id="ENSOSUT00000016254.1">
    <property type="protein sequence ID" value="ENSOSUP00000015712.1"/>
    <property type="gene ID" value="ENSOSUG00000011249.1"/>
</dbReference>
<evidence type="ECO:0000313" key="1">
    <source>
        <dbReference type="Ensembl" id="ENSOSUP00000015712.1"/>
    </source>
</evidence>
<keyword evidence="2" id="KW-1185">Reference proteome</keyword>
<dbReference type="AlphaFoldDB" id="A0A8C8B9G2"/>
<sequence length="119" mass="12519">CLGRSKARAALDALAGLRRGVVAGSEVSAEDVLPAWVSLLTTGLLGFLPTCPRSCLENTDPRTRGRGIQLLSQVLLQCYSLLQEKEGKGCSGPLSGRWHVGGKACAAQVSFLQLVKGLI</sequence>
<protein>
    <submittedName>
        <fullName evidence="1">Uncharacterized protein</fullName>
    </submittedName>
</protein>
<reference evidence="1" key="2">
    <citation type="submission" date="2025-09" db="UniProtKB">
        <authorList>
            <consortium name="Ensembl"/>
        </authorList>
    </citation>
    <scope>IDENTIFICATION</scope>
</reference>
<proteinExistence type="predicted"/>
<name>A0A8C8B9G2_9STRI</name>